<protein>
    <submittedName>
        <fullName evidence="6">Helix-turn-helix protein</fullName>
    </submittedName>
</protein>
<keyword evidence="2" id="KW-0238">DNA-binding</keyword>
<keyword evidence="1" id="KW-0805">Transcription regulation</keyword>
<dbReference type="InterPro" id="IPR018060">
    <property type="entry name" value="HTH_AraC"/>
</dbReference>
<feature type="domain" description="HTH araC/xylS-type" evidence="5">
    <location>
        <begin position="72"/>
        <end position="150"/>
    </location>
</feature>
<dbReference type="Proteomes" id="UP000295043">
    <property type="component" value="Unassembled WGS sequence"/>
</dbReference>
<dbReference type="InterPro" id="IPR020449">
    <property type="entry name" value="Tscrpt_reg_AraC-type_HTH"/>
</dbReference>
<dbReference type="GO" id="GO:0003700">
    <property type="term" value="F:DNA-binding transcription factor activity"/>
    <property type="evidence" value="ECO:0007669"/>
    <property type="project" value="InterPro"/>
</dbReference>
<evidence type="ECO:0000259" key="5">
    <source>
        <dbReference type="PROSITE" id="PS01124"/>
    </source>
</evidence>
<dbReference type="SUPFAM" id="SSF46689">
    <property type="entry name" value="Homeodomain-like"/>
    <property type="match status" value="1"/>
</dbReference>
<evidence type="ECO:0000313" key="6">
    <source>
        <dbReference type="EMBL" id="TCN33122.1"/>
    </source>
</evidence>
<evidence type="ECO:0000256" key="1">
    <source>
        <dbReference type="ARBA" id="ARBA00023015"/>
    </source>
</evidence>
<dbReference type="InterPro" id="IPR009057">
    <property type="entry name" value="Homeodomain-like_sf"/>
</dbReference>
<dbReference type="PRINTS" id="PR00032">
    <property type="entry name" value="HTHARAC"/>
</dbReference>
<feature type="region of interest" description="Disordered" evidence="4">
    <location>
        <begin position="30"/>
        <end position="58"/>
    </location>
</feature>
<name>A0A4R2C161_9HYPH</name>
<dbReference type="Pfam" id="PF12833">
    <property type="entry name" value="HTH_18"/>
    <property type="match status" value="1"/>
</dbReference>
<dbReference type="PANTHER" id="PTHR46796:SF7">
    <property type="entry name" value="ARAC FAMILY TRANSCRIPTIONAL REGULATOR"/>
    <property type="match status" value="1"/>
</dbReference>
<evidence type="ECO:0000256" key="4">
    <source>
        <dbReference type="SAM" id="MobiDB-lite"/>
    </source>
</evidence>
<dbReference type="PROSITE" id="PS01124">
    <property type="entry name" value="HTH_ARAC_FAMILY_2"/>
    <property type="match status" value="1"/>
</dbReference>
<evidence type="ECO:0000256" key="2">
    <source>
        <dbReference type="ARBA" id="ARBA00023125"/>
    </source>
</evidence>
<accession>A0A4R2C161</accession>
<keyword evidence="3" id="KW-0804">Transcription</keyword>
<evidence type="ECO:0000313" key="7">
    <source>
        <dbReference type="Proteomes" id="UP000295043"/>
    </source>
</evidence>
<organism evidence="6 7">
    <name type="scientific">Sinorhizobium americanum</name>
    <dbReference type="NCBI Taxonomy" id="194963"/>
    <lineage>
        <taxon>Bacteria</taxon>
        <taxon>Pseudomonadati</taxon>
        <taxon>Pseudomonadota</taxon>
        <taxon>Alphaproteobacteria</taxon>
        <taxon>Hyphomicrobiales</taxon>
        <taxon>Rhizobiaceae</taxon>
        <taxon>Sinorhizobium/Ensifer group</taxon>
        <taxon>Sinorhizobium</taxon>
    </lineage>
</organism>
<dbReference type="InterPro" id="IPR018062">
    <property type="entry name" value="HTH_AraC-typ_CS"/>
</dbReference>
<dbReference type="PANTHER" id="PTHR46796">
    <property type="entry name" value="HTH-TYPE TRANSCRIPTIONAL ACTIVATOR RHAS-RELATED"/>
    <property type="match status" value="1"/>
</dbReference>
<dbReference type="AlphaFoldDB" id="A0A4R2C161"/>
<sequence length="161" mass="17810">MPLALVKDNIATAVDQDCGIERLGAAALEKGRHDRQSVPARRHPKALHKGGIDRHRRIDPGLPGGRVFRIEAAVMGASRSGFAQQFHSVVGETPARYLTQVRMHQARQWLSRDRMRISVVARRLGYDSEAAFSRAFKRVIGAPPSYYRGAEEPGLSIGSEK</sequence>
<dbReference type="SMART" id="SM00342">
    <property type="entry name" value="HTH_ARAC"/>
    <property type="match status" value="1"/>
</dbReference>
<dbReference type="GO" id="GO:0043565">
    <property type="term" value="F:sequence-specific DNA binding"/>
    <property type="evidence" value="ECO:0007669"/>
    <property type="project" value="InterPro"/>
</dbReference>
<gene>
    <name evidence="6" type="ORF">EV184_103135</name>
</gene>
<proteinExistence type="predicted"/>
<comment type="caution">
    <text evidence="6">The sequence shown here is derived from an EMBL/GenBank/DDBJ whole genome shotgun (WGS) entry which is preliminary data.</text>
</comment>
<evidence type="ECO:0000256" key="3">
    <source>
        <dbReference type="ARBA" id="ARBA00023163"/>
    </source>
</evidence>
<dbReference type="InterPro" id="IPR050204">
    <property type="entry name" value="AraC_XylS_family_regulators"/>
</dbReference>
<dbReference type="EMBL" id="SLVU01000003">
    <property type="protein sequence ID" value="TCN33122.1"/>
    <property type="molecule type" value="Genomic_DNA"/>
</dbReference>
<reference evidence="6 7" key="1">
    <citation type="submission" date="2019-03" db="EMBL/GenBank/DDBJ databases">
        <title>Genomic Encyclopedia of Type Strains, Phase IV (KMG-V): Genome sequencing to study the core and pangenomes of soil and plant-associated prokaryotes.</title>
        <authorList>
            <person name="Whitman W."/>
        </authorList>
    </citation>
    <scope>NUCLEOTIDE SEQUENCE [LARGE SCALE GENOMIC DNA]</scope>
    <source>
        <strain evidence="6 7">23C40</strain>
    </source>
</reference>
<dbReference type="Gene3D" id="1.10.10.60">
    <property type="entry name" value="Homeodomain-like"/>
    <property type="match status" value="2"/>
</dbReference>
<dbReference type="PROSITE" id="PS00041">
    <property type="entry name" value="HTH_ARAC_FAMILY_1"/>
    <property type="match status" value="1"/>
</dbReference>